<accession>A0ABW4QPW8</accession>
<evidence type="ECO:0000256" key="1">
    <source>
        <dbReference type="SAM" id="SignalP"/>
    </source>
</evidence>
<dbReference type="EMBL" id="JBHUFD010000001">
    <property type="protein sequence ID" value="MFD1871374.1"/>
    <property type="molecule type" value="Genomic_DNA"/>
</dbReference>
<keyword evidence="4" id="KW-1185">Reference proteome</keyword>
<proteinExistence type="predicted"/>
<dbReference type="Proteomes" id="UP001597197">
    <property type="component" value="Unassembled WGS sequence"/>
</dbReference>
<evidence type="ECO:0000313" key="4">
    <source>
        <dbReference type="Proteomes" id="UP001597197"/>
    </source>
</evidence>
<gene>
    <name evidence="3" type="ORF">ACFSDX_02990</name>
</gene>
<sequence length="188" mass="21291">MRLLLAFFCLLLLATPPGRGQALPLDNQGKVSFYEVVPADSLRAGTLYAHAKRWLHRYGYTLSTADSVAGRLVATQALAMYDRGYLTKKLHGKVRYQLTLEVKDSRYRLQFSDFVFDYYHEDRAYRLVPTGKAKPLEEPLAAGWQNLWQNHRHATLLGITNLQAELKTAMLAAPKPTAQTPPTRSANW</sequence>
<feature type="domain" description="DUF4468" evidence="2">
    <location>
        <begin position="33"/>
        <end position="116"/>
    </location>
</feature>
<dbReference type="InterPro" id="IPR027823">
    <property type="entry name" value="DUF4468"/>
</dbReference>
<reference evidence="4" key="1">
    <citation type="journal article" date="2019" name="Int. J. Syst. Evol. Microbiol.">
        <title>The Global Catalogue of Microorganisms (GCM) 10K type strain sequencing project: providing services to taxonomists for standard genome sequencing and annotation.</title>
        <authorList>
            <consortium name="The Broad Institute Genomics Platform"/>
            <consortium name="The Broad Institute Genome Sequencing Center for Infectious Disease"/>
            <person name="Wu L."/>
            <person name="Ma J."/>
        </authorList>
    </citation>
    <scope>NUCLEOTIDE SEQUENCE [LARGE SCALE GENOMIC DNA]</scope>
    <source>
        <strain evidence="4">CGMCC 1.15795</strain>
    </source>
</reference>
<evidence type="ECO:0000313" key="3">
    <source>
        <dbReference type="EMBL" id="MFD1871374.1"/>
    </source>
</evidence>
<organism evidence="3 4">
    <name type="scientific">Hymenobacter bucti</name>
    <dbReference type="NCBI Taxonomy" id="1844114"/>
    <lineage>
        <taxon>Bacteria</taxon>
        <taxon>Pseudomonadati</taxon>
        <taxon>Bacteroidota</taxon>
        <taxon>Cytophagia</taxon>
        <taxon>Cytophagales</taxon>
        <taxon>Hymenobacteraceae</taxon>
        <taxon>Hymenobacter</taxon>
    </lineage>
</organism>
<comment type="caution">
    <text evidence="3">The sequence shown here is derived from an EMBL/GenBank/DDBJ whole genome shotgun (WGS) entry which is preliminary data.</text>
</comment>
<evidence type="ECO:0000259" key="2">
    <source>
        <dbReference type="Pfam" id="PF14730"/>
    </source>
</evidence>
<feature type="signal peptide" evidence="1">
    <location>
        <begin position="1"/>
        <end position="20"/>
    </location>
</feature>
<dbReference type="Pfam" id="PF14730">
    <property type="entry name" value="DUF4468"/>
    <property type="match status" value="1"/>
</dbReference>
<dbReference type="Gene3D" id="3.30.530.80">
    <property type="match status" value="1"/>
</dbReference>
<feature type="chain" id="PRO_5045064574" evidence="1">
    <location>
        <begin position="21"/>
        <end position="188"/>
    </location>
</feature>
<name>A0ABW4QPW8_9BACT</name>
<keyword evidence="1" id="KW-0732">Signal</keyword>
<protein>
    <submittedName>
        <fullName evidence="3">DUF4468 domain-containing protein</fullName>
    </submittedName>
</protein>
<dbReference type="RefSeq" id="WP_382311693.1">
    <property type="nucleotide sequence ID" value="NZ_JBHUFD010000001.1"/>
</dbReference>